<dbReference type="PANTHER" id="PTHR34352">
    <property type="entry name" value="PROTEIN YHFA"/>
    <property type="match status" value="1"/>
</dbReference>
<reference evidence="3" key="1">
    <citation type="journal article" date="2015" name="MBio">
        <title>Genome-resolved metagenomic analysis reveals roles for candidate phyla and other microbial community members in biogeochemical transformations in oil reservoirs.</title>
        <authorList>
            <person name="Hu P."/>
            <person name="Tom L."/>
            <person name="Singh A."/>
            <person name="Thomas B.C."/>
            <person name="Baker B.J."/>
            <person name="Piceno Y.M."/>
            <person name="Andersen G.L."/>
            <person name="Banfield J.F."/>
        </authorList>
    </citation>
    <scope>NUCLEOTIDE SEQUENCE [LARGE SCALE GENOMIC DNA]</scope>
    <source>
        <strain evidence="3">46_47</strain>
        <strain evidence="4">46_70</strain>
    </source>
</reference>
<proteinExistence type="predicted"/>
<dbReference type="Gene3D" id="3.30.300.20">
    <property type="match status" value="1"/>
</dbReference>
<keyword evidence="1" id="KW-0812">Transmembrane</keyword>
<organism evidence="3 5">
    <name type="scientific">Mesotoga infera</name>
    <dbReference type="NCBI Taxonomy" id="1236046"/>
    <lineage>
        <taxon>Bacteria</taxon>
        <taxon>Thermotogati</taxon>
        <taxon>Thermotogota</taxon>
        <taxon>Thermotogae</taxon>
        <taxon>Kosmotogales</taxon>
        <taxon>Kosmotogaceae</taxon>
        <taxon>Mesotoga</taxon>
    </lineage>
</organism>
<reference evidence="5 6" key="2">
    <citation type="journal article" date="2015" name="MBio">
        <title>Genome-Resolved Metagenomic Analysis Reveals Roles for Candidate Phyla and Other Microbial Community Members in Biogeochemical Transformations in Oil Reservoirs.</title>
        <authorList>
            <person name="Hu P."/>
            <person name="Tom L."/>
            <person name="Singh A."/>
            <person name="Thomas B.C."/>
            <person name="Baker B.J."/>
            <person name="Piceno Y.M."/>
            <person name="Andersen G.L."/>
            <person name="Banfield J.F."/>
        </authorList>
    </citation>
    <scope>NUCLEOTIDE SEQUENCE [LARGE SCALE GENOMIC DNA]</scope>
</reference>
<protein>
    <submittedName>
        <fullName evidence="2">Osmotically inducible protein OsmC</fullName>
    </submittedName>
</protein>
<evidence type="ECO:0000313" key="2">
    <source>
        <dbReference type="EMBL" id="HCO69373.1"/>
    </source>
</evidence>
<evidence type="ECO:0000256" key="1">
    <source>
        <dbReference type="SAM" id="Phobius"/>
    </source>
</evidence>
<comment type="caution">
    <text evidence="3">The sequence shown here is derived from an EMBL/GenBank/DDBJ whole genome shotgun (WGS) entry which is preliminary data.</text>
</comment>
<dbReference type="Proteomes" id="UP000054260">
    <property type="component" value="Unassembled WGS sequence"/>
</dbReference>
<dbReference type="AlphaFoldDB" id="A0A101H0I1"/>
<dbReference type="Proteomes" id="UP000055014">
    <property type="component" value="Unassembled WGS sequence"/>
</dbReference>
<evidence type="ECO:0000313" key="3">
    <source>
        <dbReference type="EMBL" id="KUK68088.1"/>
    </source>
</evidence>
<dbReference type="EMBL" id="DQBS01000054">
    <property type="protein sequence ID" value="HCO69373.1"/>
    <property type="molecule type" value="Genomic_DNA"/>
</dbReference>
<evidence type="ECO:0000313" key="5">
    <source>
        <dbReference type="Proteomes" id="UP000054260"/>
    </source>
</evidence>
<dbReference type="EMBL" id="LGGH01000039">
    <property type="protein sequence ID" value="KUK68088.1"/>
    <property type="molecule type" value="Genomic_DNA"/>
</dbReference>
<dbReference type="PANTHER" id="PTHR34352:SF1">
    <property type="entry name" value="PROTEIN YHFA"/>
    <property type="match status" value="1"/>
</dbReference>
<evidence type="ECO:0000313" key="6">
    <source>
        <dbReference type="Proteomes" id="UP000055014"/>
    </source>
</evidence>
<dbReference type="InterPro" id="IPR015946">
    <property type="entry name" value="KH_dom-like_a/b"/>
</dbReference>
<gene>
    <name evidence="2" type="ORF">DIT26_02105</name>
    <name evidence="3" type="ORF">XD86_0410</name>
    <name evidence="4" type="ORF">XE02_0769</name>
</gene>
<dbReference type="InterPro" id="IPR036102">
    <property type="entry name" value="OsmC/Ohrsf"/>
</dbReference>
<evidence type="ECO:0000313" key="4">
    <source>
        <dbReference type="EMBL" id="KUK89965.1"/>
    </source>
</evidence>
<reference evidence="2 7" key="3">
    <citation type="journal article" date="2018" name="Nat. Biotechnol.">
        <title>A standardized bacterial taxonomy based on genome phylogeny substantially revises the tree of life.</title>
        <authorList>
            <person name="Parks D.H."/>
            <person name="Chuvochina M."/>
            <person name="Waite D.W."/>
            <person name="Rinke C."/>
            <person name="Skarshewski A."/>
            <person name="Chaumeil P.A."/>
            <person name="Hugenholtz P."/>
        </authorList>
    </citation>
    <scope>NUCLEOTIDE SEQUENCE [LARGE SCALE GENOMIC DNA]</scope>
    <source>
        <strain evidence="2">UBA9905</strain>
    </source>
</reference>
<dbReference type="InterPro" id="IPR003718">
    <property type="entry name" value="OsmC/Ohr_fam"/>
</dbReference>
<dbReference type="PATRIC" id="fig|1236046.5.peg.366"/>
<name>A0A101H0I1_9BACT</name>
<feature type="transmembrane region" description="Helical" evidence="1">
    <location>
        <begin position="39"/>
        <end position="56"/>
    </location>
</feature>
<dbReference type="EMBL" id="LGGW01000059">
    <property type="protein sequence ID" value="KUK89965.1"/>
    <property type="molecule type" value="Genomic_DNA"/>
</dbReference>
<keyword evidence="1" id="KW-0472">Membrane</keyword>
<dbReference type="Proteomes" id="UP000264215">
    <property type="component" value="Unassembled WGS sequence"/>
</dbReference>
<dbReference type="Pfam" id="PF02566">
    <property type="entry name" value="OsmC"/>
    <property type="match status" value="1"/>
</dbReference>
<sequence length="132" mass="14399">MGSKVHVKVEFTEGFTGTGITDSDYKVKIGSDGAAPYDLLLMSLVSCLHATFLGILDKKRIAFTAADIEVSGEKREQVPTTLKLCEIKVGIKGVDLSHRSSVEKSFELATKYCSVYKTVSSVAEIVWEVSFD</sequence>
<evidence type="ECO:0000313" key="7">
    <source>
        <dbReference type="Proteomes" id="UP000264215"/>
    </source>
</evidence>
<accession>A0A101H0I1</accession>
<dbReference type="SUPFAM" id="SSF82784">
    <property type="entry name" value="OsmC-like"/>
    <property type="match status" value="1"/>
</dbReference>
<keyword evidence="1" id="KW-1133">Transmembrane helix</keyword>